<evidence type="ECO:0000313" key="2">
    <source>
        <dbReference type="EnsemblPlants" id="cds.evm.model.03.1061"/>
    </source>
</evidence>
<feature type="compositionally biased region" description="Low complexity" evidence="1">
    <location>
        <begin position="181"/>
        <end position="196"/>
    </location>
</feature>
<feature type="region of interest" description="Disordered" evidence="1">
    <location>
        <begin position="181"/>
        <end position="240"/>
    </location>
</feature>
<proteinExistence type="predicted"/>
<sequence length="284" mass="31702">MPCKNQMLDILGCCTALRWRVGENEEERELIRHLRSEHPLASQALVLASLALGWPAMGLAKGGWPAPKRELGLFIALASTWGQSSNLADSRLLAWEPGQCLLWSWDPTRHVFVSWDPGRHMALIPAHWNSIWHNLGLFILSGCSPPLESCMQMNQRDFWGGDNRINEDLLSLLFEDHRPTSLPNSPFESSSGSPSSDFEGTPNDPHIVEEVEQPQTYQPRASEVKEPVAEQPMSSKDDEALTRIDSVFEAKEAILGVGLGTVERQYKTCTVILNNPLGSYDETE</sequence>
<protein>
    <submittedName>
        <fullName evidence="2">Uncharacterized protein</fullName>
    </submittedName>
</protein>
<evidence type="ECO:0000256" key="1">
    <source>
        <dbReference type="SAM" id="MobiDB-lite"/>
    </source>
</evidence>
<keyword evidence="3" id="KW-1185">Reference proteome</keyword>
<reference evidence="2" key="1">
    <citation type="submission" date="2018-11" db="EMBL/GenBank/DDBJ databases">
        <authorList>
            <person name="Grassa J C."/>
        </authorList>
    </citation>
    <scope>NUCLEOTIDE SEQUENCE [LARGE SCALE GENOMIC DNA]</scope>
</reference>
<name>A0A803P3U1_CANSA</name>
<organism evidence="2 3">
    <name type="scientific">Cannabis sativa</name>
    <name type="common">Hemp</name>
    <name type="synonym">Marijuana</name>
    <dbReference type="NCBI Taxonomy" id="3483"/>
    <lineage>
        <taxon>Eukaryota</taxon>
        <taxon>Viridiplantae</taxon>
        <taxon>Streptophyta</taxon>
        <taxon>Embryophyta</taxon>
        <taxon>Tracheophyta</taxon>
        <taxon>Spermatophyta</taxon>
        <taxon>Magnoliopsida</taxon>
        <taxon>eudicotyledons</taxon>
        <taxon>Gunneridae</taxon>
        <taxon>Pentapetalae</taxon>
        <taxon>rosids</taxon>
        <taxon>fabids</taxon>
        <taxon>Rosales</taxon>
        <taxon>Cannabaceae</taxon>
        <taxon>Cannabis</taxon>
    </lineage>
</organism>
<dbReference type="Proteomes" id="UP000596661">
    <property type="component" value="Chromosome 3"/>
</dbReference>
<reference evidence="2" key="2">
    <citation type="submission" date="2021-03" db="UniProtKB">
        <authorList>
            <consortium name="EnsemblPlants"/>
        </authorList>
    </citation>
    <scope>IDENTIFICATION</scope>
</reference>
<evidence type="ECO:0000313" key="3">
    <source>
        <dbReference type="Proteomes" id="UP000596661"/>
    </source>
</evidence>
<dbReference type="EnsemblPlants" id="evm.model.03.1061">
    <property type="protein sequence ID" value="cds.evm.model.03.1061"/>
    <property type="gene ID" value="evm.TU.03.1061"/>
</dbReference>
<dbReference type="Gramene" id="evm.model.03.1061">
    <property type="protein sequence ID" value="cds.evm.model.03.1061"/>
    <property type="gene ID" value="evm.TU.03.1061"/>
</dbReference>
<dbReference type="EMBL" id="UZAU01000281">
    <property type="status" value="NOT_ANNOTATED_CDS"/>
    <property type="molecule type" value="Genomic_DNA"/>
</dbReference>
<accession>A0A803P3U1</accession>
<dbReference type="AlphaFoldDB" id="A0A803P3U1"/>